<protein>
    <submittedName>
        <fullName evidence="1">+limonene synthase</fullName>
    </submittedName>
</protein>
<evidence type="ECO:0000313" key="1">
    <source>
        <dbReference type="EMBL" id="KAJ4703836.1"/>
    </source>
</evidence>
<organism evidence="1 2">
    <name type="scientific">Melia azedarach</name>
    <name type="common">Chinaberry tree</name>
    <dbReference type="NCBI Taxonomy" id="155640"/>
    <lineage>
        <taxon>Eukaryota</taxon>
        <taxon>Viridiplantae</taxon>
        <taxon>Streptophyta</taxon>
        <taxon>Embryophyta</taxon>
        <taxon>Tracheophyta</taxon>
        <taxon>Spermatophyta</taxon>
        <taxon>Magnoliopsida</taxon>
        <taxon>eudicotyledons</taxon>
        <taxon>Gunneridae</taxon>
        <taxon>Pentapetalae</taxon>
        <taxon>rosids</taxon>
        <taxon>malvids</taxon>
        <taxon>Sapindales</taxon>
        <taxon>Meliaceae</taxon>
        <taxon>Melia</taxon>
    </lineage>
</organism>
<dbReference type="EMBL" id="CM051406">
    <property type="protein sequence ID" value="KAJ4703836.1"/>
    <property type="molecule type" value="Genomic_DNA"/>
</dbReference>
<reference evidence="1 2" key="1">
    <citation type="journal article" date="2023" name="Science">
        <title>Complex scaffold remodeling in plant triterpene biosynthesis.</title>
        <authorList>
            <person name="De La Pena R."/>
            <person name="Hodgson H."/>
            <person name="Liu J.C."/>
            <person name="Stephenson M.J."/>
            <person name="Martin A.C."/>
            <person name="Owen C."/>
            <person name="Harkess A."/>
            <person name="Leebens-Mack J."/>
            <person name="Jimenez L.E."/>
            <person name="Osbourn A."/>
            <person name="Sattely E.S."/>
        </authorList>
    </citation>
    <scope>NUCLEOTIDE SEQUENCE [LARGE SCALE GENOMIC DNA]</scope>
    <source>
        <strain evidence="2">cv. JPN11</strain>
        <tissue evidence="1">Leaf</tissue>
    </source>
</reference>
<name>A0ACC1WX72_MELAZ</name>
<evidence type="ECO:0000313" key="2">
    <source>
        <dbReference type="Proteomes" id="UP001164539"/>
    </source>
</evidence>
<sequence length="599" mass="69412">MASHLLLASLPSASACISTRLHTRSCILVGSFDIGFSKSRVKCMAPIRMSDESIIRRSANYQPPIWGYDYVQSLRNNYVGDSYAKRIEKLKRDVRIMLQKVVDADSLPQLELVDTLQRLGVSYHFEEEIDGIMSTIYSNYSRTYDYEKKQESLYEVALGFRILRQHGYNMSAEMLNNFKDEKREFKSCPGNDCKGILALYEAAYLLVEEEKNIFHDAINFTTAYLKEYVKHNNNEHLSTLVNHAMELPLHWRMLRLEARWFIDFYERAPDMNPILLEFAKLDFNDVQATHQEDLKYVSRWWRKTGLGEKLNFARDRIMENFFWTVGVIFEPQFGYCRRMSTKVNALITTIDDVYDVYGTLDELEKFTDAVDRWDTTAIEQLPYYMKLCFHALHNSINEMAFDALKEQGVDIIAYLKKAWADICKSYLLEAKWYNSGYTPSFEEYLENAWISISAPVILVHAYAFIANPATKEAMEFIEEYPNIIRWSSMILRLANDMGTSSAELKRGDVPKSIQCYMHETGVSESEAREHIQALIAETWMKMNKDRAAGNPCLSNIFVGIAMNLARMAQCMYQYGDGHGVQEQSKDRVLSLLIHPISFI</sequence>
<gene>
    <name evidence="1" type="ORF">OWV82_023679</name>
</gene>
<dbReference type="Proteomes" id="UP001164539">
    <property type="component" value="Chromosome 13"/>
</dbReference>
<proteinExistence type="predicted"/>
<keyword evidence="2" id="KW-1185">Reference proteome</keyword>
<accession>A0ACC1WX72</accession>
<comment type="caution">
    <text evidence="1">The sequence shown here is derived from an EMBL/GenBank/DDBJ whole genome shotgun (WGS) entry which is preliminary data.</text>
</comment>